<protein>
    <submittedName>
        <fullName evidence="1">Uncharacterized protein</fullName>
    </submittedName>
</protein>
<dbReference type="Proteomes" id="UP000886819">
    <property type="component" value="Unassembled WGS sequence"/>
</dbReference>
<comment type="caution">
    <text evidence="1">The sequence shown here is derived from an EMBL/GenBank/DDBJ whole genome shotgun (WGS) entry which is preliminary data.</text>
</comment>
<evidence type="ECO:0000313" key="1">
    <source>
        <dbReference type="EMBL" id="HIQ63493.1"/>
    </source>
</evidence>
<name>A0A9D0YZ54_9FIRM</name>
<accession>A0A9D0YZ54</accession>
<sequence length="241" mass="26629">MLRRGKGYRRGIAALLVMLALTAAPLAGGLALEIETLPETWEELCELVPDMPNLEPENVQVRFPHTSDKNELNFSFLCDDEEWPDAFALLTNAPAFSPELAYDAGQGAYMLTEQGANNLANAMWGEAVDGAYFLGKQDGDWLITIAFYVGRDAFMALYEAEEPLTRSWDNVVSSDTSSSNYLMPCIIAVHATQSGGELQIYQYATHTLIRLCDADGNAVAFMKYPEFSPFCADFMPVDPLQ</sequence>
<gene>
    <name evidence="1" type="ORF">IAA66_07920</name>
</gene>
<evidence type="ECO:0000313" key="2">
    <source>
        <dbReference type="Proteomes" id="UP000886819"/>
    </source>
</evidence>
<reference evidence="1" key="2">
    <citation type="journal article" date="2021" name="PeerJ">
        <title>Extensive microbial diversity within the chicken gut microbiome revealed by metagenomics and culture.</title>
        <authorList>
            <person name="Gilroy R."/>
            <person name="Ravi A."/>
            <person name="Getino M."/>
            <person name="Pursley I."/>
            <person name="Horton D.L."/>
            <person name="Alikhan N.F."/>
            <person name="Baker D."/>
            <person name="Gharbi K."/>
            <person name="Hall N."/>
            <person name="Watson M."/>
            <person name="Adriaenssens E.M."/>
            <person name="Foster-Nyarko E."/>
            <person name="Jarju S."/>
            <person name="Secka A."/>
            <person name="Antonio M."/>
            <person name="Oren A."/>
            <person name="Chaudhuri R.R."/>
            <person name="La Ragione R."/>
            <person name="Hildebrand F."/>
            <person name="Pallen M.J."/>
        </authorList>
    </citation>
    <scope>NUCLEOTIDE SEQUENCE</scope>
    <source>
        <strain evidence="1">ChiHile30-977</strain>
    </source>
</reference>
<dbReference type="AlphaFoldDB" id="A0A9D0YZ54"/>
<dbReference type="EMBL" id="DVFI01000107">
    <property type="protein sequence ID" value="HIQ63493.1"/>
    <property type="molecule type" value="Genomic_DNA"/>
</dbReference>
<proteinExistence type="predicted"/>
<organism evidence="1 2">
    <name type="scientific">Candidatus Avichristensenella intestinipullorum</name>
    <dbReference type="NCBI Taxonomy" id="2840693"/>
    <lineage>
        <taxon>Bacteria</taxon>
        <taxon>Bacillati</taxon>
        <taxon>Bacillota</taxon>
        <taxon>Clostridia</taxon>
        <taxon>Candidatus Avichristensenella</taxon>
    </lineage>
</organism>
<reference evidence="1" key="1">
    <citation type="submission" date="2020-10" db="EMBL/GenBank/DDBJ databases">
        <authorList>
            <person name="Gilroy R."/>
        </authorList>
    </citation>
    <scope>NUCLEOTIDE SEQUENCE</scope>
    <source>
        <strain evidence="1">ChiHile30-977</strain>
    </source>
</reference>